<dbReference type="Proteomes" id="UP000254572">
    <property type="component" value="Unassembled WGS sequence"/>
</dbReference>
<dbReference type="RefSeq" id="WP_006986387.1">
    <property type="nucleotide sequence ID" value="NZ_CABMOK010000141.1"/>
</dbReference>
<dbReference type="OrthoDB" id="7069252at2"/>
<reference evidence="2 3" key="1">
    <citation type="submission" date="2018-06" db="EMBL/GenBank/DDBJ databases">
        <authorList>
            <consortium name="Pathogen Informatics"/>
            <person name="Doyle S."/>
        </authorList>
    </citation>
    <scope>NUCLEOTIDE SEQUENCE [LARGE SCALE GENOMIC DNA]</scope>
    <source>
        <strain evidence="2 3">NCTC13294</strain>
    </source>
</reference>
<evidence type="ECO:0000313" key="3">
    <source>
        <dbReference type="Proteomes" id="UP000254572"/>
    </source>
</evidence>
<keyword evidence="3" id="KW-1185">Reference proteome</keyword>
<feature type="chain" id="PRO_5016623953" description="MORN repeat variant" evidence="1">
    <location>
        <begin position="20"/>
        <end position="283"/>
    </location>
</feature>
<evidence type="ECO:0008006" key="4">
    <source>
        <dbReference type="Google" id="ProtNLM"/>
    </source>
</evidence>
<name>A0A381EE86_9GAMM</name>
<accession>A0A381EE86</accession>
<sequence length="283" mass="31269">MIQLPVILGLALAVTLASAPEKTAPADDTPTISTNTYTLPPRLTATLPDGILRAEQAGIINLDYTPGDEKTYYFDADGTPVNKATAGGYYRVVLGKTADGRDVIQDYYQDSGKPQTAPIILKKDAELHDFDSDTSDSRIVWYREDGSVLATQDYKGGADLGRHNYYQNGILAVQSALPFDIAKEEGDPYAAVGDISRANRYYYPDGHIMAFEDIEDADNFELLYYRQDGSPLMHYRTSDEDDGDSSTWNANGDYVAEKDVQAEIDAITARREELQSAVHREMP</sequence>
<evidence type="ECO:0000256" key="1">
    <source>
        <dbReference type="SAM" id="SignalP"/>
    </source>
</evidence>
<proteinExistence type="predicted"/>
<protein>
    <recommendedName>
        <fullName evidence="4">MORN repeat variant</fullName>
    </recommendedName>
</protein>
<dbReference type="EMBL" id="UFUW01000001">
    <property type="protein sequence ID" value="SUX25315.1"/>
    <property type="molecule type" value="Genomic_DNA"/>
</dbReference>
<dbReference type="AlphaFoldDB" id="A0A381EE86"/>
<evidence type="ECO:0000313" key="2">
    <source>
        <dbReference type="EMBL" id="SUX25315.1"/>
    </source>
</evidence>
<keyword evidence="1" id="KW-0732">Signal</keyword>
<gene>
    <name evidence="2" type="ORF">NCTC13294_02359</name>
</gene>
<organism evidence="2 3">
    <name type="scientific">Cardiobacterium valvarum</name>
    <dbReference type="NCBI Taxonomy" id="194702"/>
    <lineage>
        <taxon>Bacteria</taxon>
        <taxon>Pseudomonadati</taxon>
        <taxon>Pseudomonadota</taxon>
        <taxon>Gammaproteobacteria</taxon>
        <taxon>Cardiobacteriales</taxon>
        <taxon>Cardiobacteriaceae</taxon>
        <taxon>Cardiobacterium</taxon>
    </lineage>
</organism>
<feature type="signal peptide" evidence="1">
    <location>
        <begin position="1"/>
        <end position="19"/>
    </location>
</feature>